<dbReference type="AlphaFoldDB" id="A0A0F9VE51"/>
<gene>
    <name evidence="1" type="ORF">LCGC14_0416850</name>
</gene>
<sequence length="57" mass="6583">MPLSKKKDRERKQVERARIRLDNLLDVAPVQPETVRIEGEDYIIPEIDADGNVIPEL</sequence>
<dbReference type="EMBL" id="LAZR01000375">
    <property type="protein sequence ID" value="KKN71831.1"/>
    <property type="molecule type" value="Genomic_DNA"/>
</dbReference>
<evidence type="ECO:0000313" key="1">
    <source>
        <dbReference type="EMBL" id="KKN71831.1"/>
    </source>
</evidence>
<name>A0A0F9VE51_9ZZZZ</name>
<organism evidence="1">
    <name type="scientific">marine sediment metagenome</name>
    <dbReference type="NCBI Taxonomy" id="412755"/>
    <lineage>
        <taxon>unclassified sequences</taxon>
        <taxon>metagenomes</taxon>
        <taxon>ecological metagenomes</taxon>
    </lineage>
</organism>
<comment type="caution">
    <text evidence="1">The sequence shown here is derived from an EMBL/GenBank/DDBJ whole genome shotgun (WGS) entry which is preliminary data.</text>
</comment>
<protein>
    <submittedName>
        <fullName evidence="1">Uncharacterized protein</fullName>
    </submittedName>
</protein>
<reference evidence="1" key="1">
    <citation type="journal article" date="2015" name="Nature">
        <title>Complex archaea that bridge the gap between prokaryotes and eukaryotes.</title>
        <authorList>
            <person name="Spang A."/>
            <person name="Saw J.H."/>
            <person name="Jorgensen S.L."/>
            <person name="Zaremba-Niedzwiedzka K."/>
            <person name="Martijn J."/>
            <person name="Lind A.E."/>
            <person name="van Eijk R."/>
            <person name="Schleper C."/>
            <person name="Guy L."/>
            <person name="Ettema T.J."/>
        </authorList>
    </citation>
    <scope>NUCLEOTIDE SEQUENCE</scope>
</reference>
<proteinExistence type="predicted"/>
<accession>A0A0F9VE51</accession>